<organism evidence="2 3">
    <name type="scientific">Dendrobium catenatum</name>
    <dbReference type="NCBI Taxonomy" id="906689"/>
    <lineage>
        <taxon>Eukaryota</taxon>
        <taxon>Viridiplantae</taxon>
        <taxon>Streptophyta</taxon>
        <taxon>Embryophyta</taxon>
        <taxon>Tracheophyta</taxon>
        <taxon>Spermatophyta</taxon>
        <taxon>Magnoliopsida</taxon>
        <taxon>Liliopsida</taxon>
        <taxon>Asparagales</taxon>
        <taxon>Orchidaceae</taxon>
        <taxon>Epidendroideae</taxon>
        <taxon>Malaxideae</taxon>
        <taxon>Dendrobiinae</taxon>
        <taxon>Dendrobium</taxon>
    </lineage>
</organism>
<dbReference type="Gene3D" id="3.60.10.10">
    <property type="entry name" value="Endonuclease/exonuclease/phosphatase"/>
    <property type="match status" value="1"/>
</dbReference>
<dbReference type="PANTHER" id="PTHR33710:SF71">
    <property type="entry name" value="ENDONUCLEASE_EXONUCLEASE_PHOSPHATASE DOMAIN-CONTAINING PROTEIN"/>
    <property type="match status" value="1"/>
</dbReference>
<dbReference type="Pfam" id="PF03372">
    <property type="entry name" value="Exo_endo_phos"/>
    <property type="match status" value="1"/>
</dbReference>
<dbReference type="PANTHER" id="PTHR33710">
    <property type="entry name" value="BNAC02G09200D PROTEIN"/>
    <property type="match status" value="1"/>
</dbReference>
<dbReference type="Proteomes" id="UP000233837">
    <property type="component" value="Unassembled WGS sequence"/>
</dbReference>
<feature type="domain" description="Endonuclease/exonuclease/phosphatase" evidence="1">
    <location>
        <begin position="14"/>
        <end position="130"/>
    </location>
</feature>
<proteinExistence type="predicted"/>
<dbReference type="GO" id="GO:0003824">
    <property type="term" value="F:catalytic activity"/>
    <property type="evidence" value="ECO:0007669"/>
    <property type="project" value="InterPro"/>
</dbReference>
<sequence>MGSFPPMYISVVYASNNIEERKSLWNQLSDAIPPRDQPWVILGDFNCCRFDNEKAGGTSFSTSRLGELNNLVFNCGVHDLSSTGLFYTWYNQRVDTPIHIKLDRVLVNSAFLDYLPSAYYKVEPPLGSDHSPLVFKSSTDKPISARFMFKNYWINMEGFWDEVFKAFSSRSPRSPLASFYHSLHTLKGALRNRNWASSSFLSTAIQELKNKQLSCLLEIQSNPLDLDLNNSLKVVNDDLADAQRNWSSWIAQRAKARWLTHGEEDLGFLYAKIRS</sequence>
<reference evidence="2 3" key="2">
    <citation type="journal article" date="2017" name="Nature">
        <title>The Apostasia genome and the evolution of orchids.</title>
        <authorList>
            <person name="Zhang G.Q."/>
            <person name="Liu K.W."/>
            <person name="Li Z."/>
            <person name="Lohaus R."/>
            <person name="Hsiao Y.Y."/>
            <person name="Niu S.C."/>
            <person name="Wang J.Y."/>
            <person name="Lin Y.C."/>
            <person name="Xu Q."/>
            <person name="Chen L.J."/>
            <person name="Yoshida K."/>
            <person name="Fujiwara S."/>
            <person name="Wang Z.W."/>
            <person name="Zhang Y.Q."/>
            <person name="Mitsuda N."/>
            <person name="Wang M."/>
            <person name="Liu G.H."/>
            <person name="Pecoraro L."/>
            <person name="Huang H.X."/>
            <person name="Xiao X.J."/>
            <person name="Lin M."/>
            <person name="Wu X.Y."/>
            <person name="Wu W.L."/>
            <person name="Chen Y.Y."/>
            <person name="Chang S.B."/>
            <person name="Sakamoto S."/>
            <person name="Ohme-Takagi M."/>
            <person name="Yagi M."/>
            <person name="Zeng S.J."/>
            <person name="Shen C.Y."/>
            <person name="Yeh C.M."/>
            <person name="Luo Y.B."/>
            <person name="Tsai W.C."/>
            <person name="Van de Peer Y."/>
            <person name="Liu Z.J."/>
        </authorList>
    </citation>
    <scope>NUCLEOTIDE SEQUENCE [LARGE SCALE GENOMIC DNA]</scope>
    <source>
        <tissue evidence="2">The whole plant</tissue>
    </source>
</reference>
<dbReference type="EMBL" id="KZ503041">
    <property type="protein sequence ID" value="PKU69121.1"/>
    <property type="molecule type" value="Genomic_DNA"/>
</dbReference>
<name>A0A2I0W0D0_9ASPA</name>
<dbReference type="SUPFAM" id="SSF56219">
    <property type="entry name" value="DNase I-like"/>
    <property type="match status" value="1"/>
</dbReference>
<evidence type="ECO:0000313" key="3">
    <source>
        <dbReference type="Proteomes" id="UP000233837"/>
    </source>
</evidence>
<evidence type="ECO:0000259" key="1">
    <source>
        <dbReference type="Pfam" id="PF03372"/>
    </source>
</evidence>
<dbReference type="InterPro" id="IPR005135">
    <property type="entry name" value="Endo/exonuclease/phosphatase"/>
</dbReference>
<reference evidence="2 3" key="1">
    <citation type="journal article" date="2016" name="Sci. Rep.">
        <title>The Dendrobium catenatum Lindl. genome sequence provides insights into polysaccharide synthase, floral development and adaptive evolution.</title>
        <authorList>
            <person name="Zhang G.Q."/>
            <person name="Xu Q."/>
            <person name="Bian C."/>
            <person name="Tsai W.C."/>
            <person name="Yeh C.M."/>
            <person name="Liu K.W."/>
            <person name="Yoshida K."/>
            <person name="Zhang L.S."/>
            <person name="Chang S.B."/>
            <person name="Chen F."/>
            <person name="Shi Y."/>
            <person name="Su Y.Y."/>
            <person name="Zhang Y.Q."/>
            <person name="Chen L.J."/>
            <person name="Yin Y."/>
            <person name="Lin M."/>
            <person name="Huang H."/>
            <person name="Deng H."/>
            <person name="Wang Z.W."/>
            <person name="Zhu S.L."/>
            <person name="Zhao X."/>
            <person name="Deng C."/>
            <person name="Niu S.C."/>
            <person name="Huang J."/>
            <person name="Wang M."/>
            <person name="Liu G.H."/>
            <person name="Yang H.J."/>
            <person name="Xiao X.J."/>
            <person name="Hsiao Y.Y."/>
            <person name="Wu W.L."/>
            <person name="Chen Y.Y."/>
            <person name="Mitsuda N."/>
            <person name="Ohme-Takagi M."/>
            <person name="Luo Y.B."/>
            <person name="Van de Peer Y."/>
            <person name="Liu Z.J."/>
        </authorList>
    </citation>
    <scope>NUCLEOTIDE SEQUENCE [LARGE SCALE GENOMIC DNA]</scope>
    <source>
        <tissue evidence="2">The whole plant</tissue>
    </source>
</reference>
<keyword evidence="3" id="KW-1185">Reference proteome</keyword>
<evidence type="ECO:0000313" key="2">
    <source>
        <dbReference type="EMBL" id="PKU69121.1"/>
    </source>
</evidence>
<gene>
    <name evidence="2" type="ORF">MA16_Dca002391</name>
</gene>
<dbReference type="AlphaFoldDB" id="A0A2I0W0D0"/>
<protein>
    <recommendedName>
        <fullName evidence="1">Endonuclease/exonuclease/phosphatase domain-containing protein</fullName>
    </recommendedName>
</protein>
<accession>A0A2I0W0D0</accession>
<dbReference type="InterPro" id="IPR036691">
    <property type="entry name" value="Endo/exonu/phosph_ase_sf"/>
</dbReference>